<evidence type="ECO:0000313" key="9">
    <source>
        <dbReference type="Proteomes" id="UP001268542"/>
    </source>
</evidence>
<evidence type="ECO:0000256" key="3">
    <source>
        <dbReference type="ARBA" id="ARBA00022475"/>
    </source>
</evidence>
<dbReference type="Pfam" id="PF01899">
    <property type="entry name" value="MNHE"/>
    <property type="match status" value="1"/>
</dbReference>
<feature type="transmembrane region" description="Helical" evidence="7">
    <location>
        <begin position="73"/>
        <end position="99"/>
    </location>
</feature>
<comment type="caution">
    <text evidence="8">The sequence shown here is derived from an EMBL/GenBank/DDBJ whole genome shotgun (WGS) entry which is preliminary data.</text>
</comment>
<dbReference type="InterPro" id="IPR002758">
    <property type="entry name" value="Cation_antiport_E"/>
</dbReference>
<feature type="transmembrane region" description="Helical" evidence="7">
    <location>
        <begin position="20"/>
        <end position="37"/>
    </location>
</feature>
<dbReference type="Proteomes" id="UP001268542">
    <property type="component" value="Unassembled WGS sequence"/>
</dbReference>
<organism evidence="8 9">
    <name type="scientific">Nocardioides imazamoxiresistens</name>
    <dbReference type="NCBI Taxonomy" id="3231893"/>
    <lineage>
        <taxon>Bacteria</taxon>
        <taxon>Bacillati</taxon>
        <taxon>Actinomycetota</taxon>
        <taxon>Actinomycetes</taxon>
        <taxon>Propionibacteriales</taxon>
        <taxon>Nocardioidaceae</taxon>
        <taxon>Nocardioides</taxon>
    </lineage>
</organism>
<evidence type="ECO:0000256" key="5">
    <source>
        <dbReference type="ARBA" id="ARBA00022989"/>
    </source>
</evidence>
<dbReference type="RefSeq" id="WP_315732816.1">
    <property type="nucleotide sequence ID" value="NZ_JAVYII010000004.1"/>
</dbReference>
<evidence type="ECO:0000256" key="2">
    <source>
        <dbReference type="ARBA" id="ARBA00006228"/>
    </source>
</evidence>
<gene>
    <name evidence="8" type="ORF">RDV89_09690</name>
</gene>
<dbReference type="NCBIfam" id="NF006521">
    <property type="entry name" value="PRK08965.1-5"/>
    <property type="match status" value="1"/>
</dbReference>
<protein>
    <submittedName>
        <fullName evidence="8">Na+/H+ antiporter subunit E</fullName>
    </submittedName>
</protein>
<evidence type="ECO:0000313" key="8">
    <source>
        <dbReference type="EMBL" id="MDT9593339.1"/>
    </source>
</evidence>
<evidence type="ECO:0000256" key="1">
    <source>
        <dbReference type="ARBA" id="ARBA00004651"/>
    </source>
</evidence>
<reference evidence="8 9" key="1">
    <citation type="submission" date="2023-08" db="EMBL/GenBank/DDBJ databases">
        <title>Nocardioides seae sp. nov., a bacterium isolated from a soil.</title>
        <authorList>
            <person name="Wang X."/>
        </authorList>
    </citation>
    <scope>NUCLEOTIDE SEQUENCE [LARGE SCALE GENOMIC DNA]</scope>
    <source>
        <strain evidence="8 9">YZH12</strain>
    </source>
</reference>
<feature type="transmembrane region" description="Helical" evidence="7">
    <location>
        <begin position="43"/>
        <end position="61"/>
    </location>
</feature>
<dbReference type="PANTHER" id="PTHR34584:SF1">
    <property type="entry name" value="NA(+)_H(+) ANTIPORTER SUBUNIT E1"/>
    <property type="match status" value="1"/>
</dbReference>
<evidence type="ECO:0000256" key="6">
    <source>
        <dbReference type="ARBA" id="ARBA00023136"/>
    </source>
</evidence>
<sequence length="188" mass="21174">MSPQMRTTRSGKQRLARYRAVQWPMVLLLALVWWVLWGTYTPFSLLGGVVVAVLVCLVFPLPPLRLEMRLRPWPLVVLVARFHFDIVVASVQVAWTTLFPPKPLTNALVGVRLRSESDFVLTVVAELVSLVPGSVVVEVHRGTHSLFVHAIDVRNDDDVEAVRQRVLAQEKRVVDAFGDFELSEEVPS</sequence>
<evidence type="ECO:0000256" key="4">
    <source>
        <dbReference type="ARBA" id="ARBA00022692"/>
    </source>
</evidence>
<dbReference type="EMBL" id="JAVYII010000004">
    <property type="protein sequence ID" value="MDT9593339.1"/>
    <property type="molecule type" value="Genomic_DNA"/>
</dbReference>
<comment type="similarity">
    <text evidence="2">Belongs to the CPA3 antiporters (TC 2.A.63) subunit E family.</text>
</comment>
<name>A0ABU3PVY3_9ACTN</name>
<keyword evidence="3" id="KW-1003">Cell membrane</keyword>
<dbReference type="PANTHER" id="PTHR34584">
    <property type="entry name" value="NA(+)/H(+) ANTIPORTER SUBUNIT E1"/>
    <property type="match status" value="1"/>
</dbReference>
<keyword evidence="9" id="KW-1185">Reference proteome</keyword>
<keyword evidence="4 7" id="KW-0812">Transmembrane</keyword>
<keyword evidence="6 7" id="KW-0472">Membrane</keyword>
<comment type="subcellular location">
    <subcellularLocation>
        <location evidence="1">Cell membrane</location>
        <topology evidence="1">Multi-pass membrane protein</topology>
    </subcellularLocation>
</comment>
<accession>A0ABU3PVY3</accession>
<evidence type="ECO:0000256" key="7">
    <source>
        <dbReference type="SAM" id="Phobius"/>
    </source>
</evidence>
<keyword evidence="5 7" id="KW-1133">Transmembrane helix</keyword>
<proteinExistence type="inferred from homology"/>